<dbReference type="EMBL" id="UINC01146148">
    <property type="protein sequence ID" value="SVD36711.1"/>
    <property type="molecule type" value="Genomic_DNA"/>
</dbReference>
<protein>
    <submittedName>
        <fullName evidence="1">Uncharacterized protein</fullName>
    </submittedName>
</protein>
<feature type="non-terminal residue" evidence="1">
    <location>
        <position position="32"/>
    </location>
</feature>
<gene>
    <name evidence="1" type="ORF">METZ01_LOCUS389565</name>
</gene>
<reference evidence="1" key="1">
    <citation type="submission" date="2018-05" db="EMBL/GenBank/DDBJ databases">
        <authorList>
            <person name="Lanie J.A."/>
            <person name="Ng W.-L."/>
            <person name="Kazmierczak K.M."/>
            <person name="Andrzejewski T.M."/>
            <person name="Davidsen T.M."/>
            <person name="Wayne K.J."/>
            <person name="Tettelin H."/>
            <person name="Glass J.I."/>
            <person name="Rusch D."/>
            <person name="Podicherti R."/>
            <person name="Tsui H.-C.T."/>
            <person name="Winkler M.E."/>
        </authorList>
    </citation>
    <scope>NUCLEOTIDE SEQUENCE</scope>
</reference>
<accession>A0A382USQ1</accession>
<dbReference type="AlphaFoldDB" id="A0A382USQ1"/>
<evidence type="ECO:0000313" key="1">
    <source>
        <dbReference type="EMBL" id="SVD36711.1"/>
    </source>
</evidence>
<sequence>MMKRSYGMRWAVFCLALGSLPLAAGPSEAQEA</sequence>
<name>A0A382USQ1_9ZZZZ</name>
<proteinExistence type="predicted"/>
<organism evidence="1">
    <name type="scientific">marine metagenome</name>
    <dbReference type="NCBI Taxonomy" id="408172"/>
    <lineage>
        <taxon>unclassified sequences</taxon>
        <taxon>metagenomes</taxon>
        <taxon>ecological metagenomes</taxon>
    </lineage>
</organism>